<dbReference type="STRING" id="306901.Q2H829"/>
<dbReference type="InterPro" id="IPR035959">
    <property type="entry name" value="RutC-like_sf"/>
</dbReference>
<evidence type="ECO:0000313" key="2">
    <source>
        <dbReference type="EMBL" id="EAQ91690.1"/>
    </source>
</evidence>
<evidence type="ECO:0000256" key="1">
    <source>
        <dbReference type="SAM" id="MobiDB-lite"/>
    </source>
</evidence>
<dbReference type="Gene3D" id="3.30.1330.40">
    <property type="entry name" value="RutC-like"/>
    <property type="match status" value="1"/>
</dbReference>
<reference evidence="3" key="1">
    <citation type="journal article" date="2015" name="Genome Announc.">
        <title>Draft genome sequence of the cellulolytic fungus Chaetomium globosum.</title>
        <authorList>
            <person name="Cuomo C.A."/>
            <person name="Untereiner W.A."/>
            <person name="Ma L.-J."/>
            <person name="Grabherr M."/>
            <person name="Birren B.W."/>
        </authorList>
    </citation>
    <scope>NUCLEOTIDE SEQUENCE [LARGE SCALE GENOMIC DNA]</scope>
    <source>
        <strain evidence="3">ATCC 6205 / CBS 148.51 / DSM 1962 / NBRC 6347 / NRRL 1970</strain>
    </source>
</reference>
<feature type="region of interest" description="Disordered" evidence="1">
    <location>
        <begin position="102"/>
        <end position="124"/>
    </location>
</feature>
<dbReference type="PANTHER" id="PTHR11803:SF39">
    <property type="entry name" value="2-IMINOBUTANOATE_2-IMINOPROPANOATE DEAMINASE"/>
    <property type="match status" value="1"/>
</dbReference>
<organism evidence="2 3">
    <name type="scientific">Chaetomium globosum (strain ATCC 6205 / CBS 148.51 / DSM 1962 / NBRC 6347 / NRRL 1970)</name>
    <name type="common">Soil fungus</name>
    <dbReference type="NCBI Taxonomy" id="306901"/>
    <lineage>
        <taxon>Eukaryota</taxon>
        <taxon>Fungi</taxon>
        <taxon>Dikarya</taxon>
        <taxon>Ascomycota</taxon>
        <taxon>Pezizomycotina</taxon>
        <taxon>Sordariomycetes</taxon>
        <taxon>Sordariomycetidae</taxon>
        <taxon>Sordariales</taxon>
        <taxon>Chaetomiaceae</taxon>
        <taxon>Chaetomium</taxon>
    </lineage>
</organism>
<dbReference type="eggNOG" id="ENOG502S1PE">
    <property type="taxonomic scope" value="Eukaryota"/>
</dbReference>
<sequence>MDHPAQPQSRAEVQPYTEELPCSQDTMGLPAPVVQISERRTRRETPVPALAKEASPPLLDPRKEAWPLISNTTSERANQEGGDTGTRRSAKVCEFGEASGDLRIITSPPHPAHTTTTPPTMPTPQYFDYSPFTRILSEKSHYNQAVRIGDRIECSGQGGWDPITGAIPASLTAEIEQAFANVDACLRAAGGNGWGQVYKVNLYTTELSEEAFTAWAASMRKWAGETHKPLLTGVAVAGLGVPGMRVEVEVVAYLGGEGEGEK</sequence>
<dbReference type="CDD" id="cd06152">
    <property type="entry name" value="YjgF_YER057c_UK114_like_4"/>
    <property type="match status" value="1"/>
</dbReference>
<dbReference type="Proteomes" id="UP000001056">
    <property type="component" value="Unassembled WGS sequence"/>
</dbReference>
<evidence type="ECO:0000313" key="3">
    <source>
        <dbReference type="Proteomes" id="UP000001056"/>
    </source>
</evidence>
<dbReference type="VEuPathDB" id="FungiDB:CHGG_03625"/>
<dbReference type="GO" id="GO:0005829">
    <property type="term" value="C:cytosol"/>
    <property type="evidence" value="ECO:0007669"/>
    <property type="project" value="TreeGrafter"/>
</dbReference>
<dbReference type="GeneID" id="4389260"/>
<dbReference type="AlphaFoldDB" id="Q2H829"/>
<keyword evidence="3" id="KW-1185">Reference proteome</keyword>
<accession>Q2H829</accession>
<name>Q2H829_CHAGB</name>
<dbReference type="GO" id="GO:0005739">
    <property type="term" value="C:mitochondrion"/>
    <property type="evidence" value="ECO:0007669"/>
    <property type="project" value="TreeGrafter"/>
</dbReference>
<dbReference type="PANTHER" id="PTHR11803">
    <property type="entry name" value="2-IMINOBUTANOATE/2-IMINOPROPANOATE DEAMINASE RIDA"/>
    <property type="match status" value="1"/>
</dbReference>
<dbReference type="SUPFAM" id="SSF55298">
    <property type="entry name" value="YjgF-like"/>
    <property type="match status" value="1"/>
</dbReference>
<dbReference type="GO" id="GO:0019239">
    <property type="term" value="F:deaminase activity"/>
    <property type="evidence" value="ECO:0007669"/>
    <property type="project" value="TreeGrafter"/>
</dbReference>
<feature type="compositionally biased region" description="Polar residues" evidence="1">
    <location>
        <begin position="1"/>
        <end position="11"/>
    </location>
</feature>
<gene>
    <name evidence="2" type="ORF">CHGG_03625</name>
</gene>
<dbReference type="InParanoid" id="Q2H829"/>
<protein>
    <submittedName>
        <fullName evidence="2">Uncharacterized protein</fullName>
    </submittedName>
</protein>
<proteinExistence type="predicted"/>
<dbReference type="EMBL" id="CH408030">
    <property type="protein sequence ID" value="EAQ91690.1"/>
    <property type="molecule type" value="Genomic_DNA"/>
</dbReference>
<dbReference type="RefSeq" id="XP_001230141.1">
    <property type="nucleotide sequence ID" value="XM_001230140.1"/>
</dbReference>
<dbReference type="OrthoDB" id="309640at2759"/>
<dbReference type="HOGENOM" id="CLU_1061740_0_0_1"/>
<feature type="region of interest" description="Disordered" evidence="1">
    <location>
        <begin position="1"/>
        <end position="62"/>
    </location>
</feature>
<dbReference type="InterPro" id="IPR006175">
    <property type="entry name" value="YjgF/YER057c/UK114"/>
</dbReference>
<dbReference type="Pfam" id="PF01042">
    <property type="entry name" value="Ribonuc_L-PSP"/>
    <property type="match status" value="1"/>
</dbReference>